<evidence type="ECO:0000256" key="13">
    <source>
        <dbReference type="ARBA" id="ARBA00023010"/>
    </source>
</evidence>
<evidence type="ECO:0000256" key="6">
    <source>
        <dbReference type="ARBA" id="ARBA00022519"/>
    </source>
</evidence>
<evidence type="ECO:0000256" key="14">
    <source>
        <dbReference type="ARBA" id="ARBA00023136"/>
    </source>
</evidence>
<evidence type="ECO:0000256" key="9">
    <source>
        <dbReference type="ARBA" id="ARBA00022833"/>
    </source>
</evidence>
<dbReference type="InterPro" id="IPR036670">
    <property type="entry name" value="SecA_X-link_sf"/>
</dbReference>
<accession>A0A9W6GG75</accession>
<dbReference type="CDD" id="cd17928">
    <property type="entry name" value="DEXDc_SecA"/>
    <property type="match status" value="1"/>
</dbReference>
<keyword evidence="17" id="KW-0175">Coiled coil</keyword>
<feature type="binding site" evidence="15">
    <location>
        <position position="511"/>
    </location>
    <ligand>
        <name>ATP</name>
        <dbReference type="ChEBI" id="CHEBI:30616"/>
    </ligand>
</feature>
<dbReference type="NCBIfam" id="NF009538">
    <property type="entry name" value="PRK12904.1"/>
    <property type="match status" value="1"/>
</dbReference>
<dbReference type="SUPFAM" id="SSF81767">
    <property type="entry name" value="Pre-protein crosslinking domain of SecA"/>
    <property type="match status" value="1"/>
</dbReference>
<feature type="binding site" evidence="15">
    <location>
        <begin position="104"/>
        <end position="108"/>
    </location>
    <ligand>
        <name>ATP</name>
        <dbReference type="ChEBI" id="CHEBI:30616"/>
    </ligand>
</feature>
<dbReference type="PROSITE" id="PS01312">
    <property type="entry name" value="SECA"/>
    <property type="match status" value="1"/>
</dbReference>
<organism evidence="22 23">
    <name type="scientific">Thermodesulfovibrio yellowstonii</name>
    <dbReference type="NCBI Taxonomy" id="28262"/>
    <lineage>
        <taxon>Bacteria</taxon>
        <taxon>Pseudomonadati</taxon>
        <taxon>Nitrospirota</taxon>
        <taxon>Thermodesulfovibrionia</taxon>
        <taxon>Thermodesulfovibrionales</taxon>
        <taxon>Thermodesulfovibrionaceae</taxon>
        <taxon>Thermodesulfovibrio</taxon>
    </lineage>
</organism>
<evidence type="ECO:0000256" key="18">
    <source>
        <dbReference type="SAM" id="MobiDB-lite"/>
    </source>
</evidence>
<comment type="cofactor">
    <cofactor evidence="1">
        <name>Zn(2+)</name>
        <dbReference type="ChEBI" id="CHEBI:29105"/>
    </cofactor>
</comment>
<evidence type="ECO:0000313" key="23">
    <source>
        <dbReference type="Proteomes" id="UP001144297"/>
    </source>
</evidence>
<keyword evidence="11 15" id="KW-0653">Protein transport</keyword>
<feature type="domain" description="Helicase ATP-binding" evidence="19">
    <location>
        <begin position="88"/>
        <end position="264"/>
    </location>
</feature>
<dbReference type="InterPro" id="IPR000185">
    <property type="entry name" value="SecA"/>
</dbReference>
<dbReference type="GO" id="GO:0005524">
    <property type="term" value="F:ATP binding"/>
    <property type="evidence" value="ECO:0007669"/>
    <property type="project" value="UniProtKB-UniRule"/>
</dbReference>
<dbReference type="GO" id="GO:0006605">
    <property type="term" value="P:protein targeting"/>
    <property type="evidence" value="ECO:0007669"/>
    <property type="project" value="UniProtKB-UniRule"/>
</dbReference>
<feature type="region of interest" description="Disordered" evidence="18">
    <location>
        <begin position="837"/>
        <end position="870"/>
    </location>
</feature>
<dbReference type="FunFam" id="3.40.50.300:FF:000334">
    <property type="entry name" value="Protein translocase subunit SecA"/>
    <property type="match status" value="1"/>
</dbReference>
<evidence type="ECO:0000256" key="8">
    <source>
        <dbReference type="ARBA" id="ARBA00022741"/>
    </source>
</evidence>
<dbReference type="GO" id="GO:0046872">
    <property type="term" value="F:metal ion binding"/>
    <property type="evidence" value="ECO:0007669"/>
    <property type="project" value="UniProtKB-KW"/>
</dbReference>
<comment type="subunit">
    <text evidence="15">Monomer and homodimer. Part of the essential Sec protein translocation apparatus which comprises SecA, SecYEG and auxiliary proteins SecDF. Other proteins may also be involved.</text>
</comment>
<dbReference type="Pfam" id="PF07516">
    <property type="entry name" value="SecA_SW"/>
    <property type="match status" value="1"/>
</dbReference>
<feature type="coiled-coil region" evidence="17">
    <location>
        <begin position="522"/>
        <end position="553"/>
    </location>
</feature>
<comment type="caution">
    <text evidence="22">The sequence shown here is derived from an EMBL/GenBank/DDBJ whole genome shotgun (WGS) entry which is preliminary data.</text>
</comment>
<dbReference type="SUPFAM" id="SSF52540">
    <property type="entry name" value="P-loop containing nucleoside triphosphate hydrolases"/>
    <property type="match status" value="2"/>
</dbReference>
<dbReference type="PROSITE" id="PS51194">
    <property type="entry name" value="HELICASE_CTER"/>
    <property type="match status" value="1"/>
</dbReference>
<dbReference type="HAMAP" id="MF_01382">
    <property type="entry name" value="SecA"/>
    <property type="match status" value="1"/>
</dbReference>
<dbReference type="InterPro" id="IPR011130">
    <property type="entry name" value="SecA_preprotein_X-link_dom"/>
</dbReference>
<keyword evidence="8 15" id="KW-0547">Nucleotide-binding</keyword>
<keyword evidence="23" id="KW-1185">Reference proteome</keyword>
<feature type="compositionally biased region" description="Basic and acidic residues" evidence="18">
    <location>
        <begin position="841"/>
        <end position="860"/>
    </location>
</feature>
<dbReference type="SMART" id="SM00958">
    <property type="entry name" value="SecA_PP_bind"/>
    <property type="match status" value="1"/>
</dbReference>
<dbReference type="SUPFAM" id="SSF81886">
    <property type="entry name" value="Helical scaffold and wing domains of SecA"/>
    <property type="match status" value="1"/>
</dbReference>
<keyword evidence="12 15" id="KW-1278">Translocase</keyword>
<evidence type="ECO:0000256" key="10">
    <source>
        <dbReference type="ARBA" id="ARBA00022840"/>
    </source>
</evidence>
<comment type="similarity">
    <text evidence="2 15 16">Belongs to the SecA family.</text>
</comment>
<dbReference type="PRINTS" id="PR00906">
    <property type="entry name" value="SECA"/>
</dbReference>
<evidence type="ECO:0000259" key="20">
    <source>
        <dbReference type="PROSITE" id="PS51194"/>
    </source>
</evidence>
<evidence type="ECO:0000256" key="4">
    <source>
        <dbReference type="ARBA" id="ARBA00022475"/>
    </source>
</evidence>
<protein>
    <recommendedName>
        <fullName evidence="15 16">Protein translocase subunit SecA</fullName>
        <ecNumber evidence="15">7.4.2.8</ecNumber>
    </recommendedName>
</protein>
<keyword evidence="5 15" id="KW-0963">Cytoplasm</keyword>
<reference evidence="22" key="1">
    <citation type="submission" date="2022-12" db="EMBL/GenBank/DDBJ databases">
        <title>Reference genome sequencing for broad-spectrum identification of bacterial and archaeal isolates by mass spectrometry.</title>
        <authorList>
            <person name="Sekiguchi Y."/>
            <person name="Tourlousse D.M."/>
        </authorList>
    </citation>
    <scope>NUCLEOTIDE SEQUENCE</scope>
    <source>
        <strain evidence="22">TSL-P1</strain>
    </source>
</reference>
<evidence type="ECO:0000259" key="21">
    <source>
        <dbReference type="PROSITE" id="PS51196"/>
    </source>
</evidence>
<keyword evidence="4 15" id="KW-1003">Cell membrane</keyword>
<evidence type="ECO:0000256" key="7">
    <source>
        <dbReference type="ARBA" id="ARBA00022723"/>
    </source>
</evidence>
<keyword evidence="3 15" id="KW-0813">Transport</keyword>
<keyword evidence="13 15" id="KW-0811">Translocation</keyword>
<comment type="subcellular location">
    <subcellularLocation>
        <location evidence="15">Cell membrane</location>
        <topology evidence="15">Peripheral membrane protein</topology>
        <orientation evidence="15">Cytoplasmic side</orientation>
    </subcellularLocation>
    <subcellularLocation>
        <location evidence="15">Cytoplasm</location>
    </subcellularLocation>
    <text evidence="15">Distribution is 50-50.</text>
</comment>
<dbReference type="GO" id="GO:0065002">
    <property type="term" value="P:intracellular protein transmembrane transport"/>
    <property type="evidence" value="ECO:0007669"/>
    <property type="project" value="UniProtKB-UniRule"/>
</dbReference>
<dbReference type="SMART" id="SM00957">
    <property type="entry name" value="SecA_DEAD"/>
    <property type="match status" value="1"/>
</dbReference>
<dbReference type="PANTHER" id="PTHR30612">
    <property type="entry name" value="SECA INNER MEMBRANE COMPONENT OF SEC PROTEIN SECRETION SYSTEM"/>
    <property type="match status" value="1"/>
</dbReference>
<dbReference type="EMBL" id="BSDX01000001">
    <property type="protein sequence ID" value="GLI53575.1"/>
    <property type="molecule type" value="Genomic_DNA"/>
</dbReference>
<dbReference type="Pfam" id="PF01043">
    <property type="entry name" value="SecA_PP_bind"/>
    <property type="match status" value="1"/>
</dbReference>
<dbReference type="PROSITE" id="PS51196">
    <property type="entry name" value="SECA_MOTOR_DEAD"/>
    <property type="match status" value="1"/>
</dbReference>
<dbReference type="Proteomes" id="UP001144297">
    <property type="component" value="Unassembled WGS sequence"/>
</dbReference>
<dbReference type="InterPro" id="IPR036266">
    <property type="entry name" value="SecA_Wing/Scaffold_sf"/>
</dbReference>
<dbReference type="CDD" id="cd18803">
    <property type="entry name" value="SF2_C_secA"/>
    <property type="match status" value="1"/>
</dbReference>
<evidence type="ECO:0000259" key="19">
    <source>
        <dbReference type="PROSITE" id="PS51192"/>
    </source>
</evidence>
<feature type="domain" description="Helicase C-terminal" evidence="20">
    <location>
        <begin position="433"/>
        <end position="648"/>
    </location>
</feature>
<dbReference type="InterPro" id="IPR011116">
    <property type="entry name" value="SecA_Wing/Scaffold"/>
</dbReference>
<dbReference type="FunFam" id="3.90.1440.10:FF:000001">
    <property type="entry name" value="Preprotein translocase subunit SecA"/>
    <property type="match status" value="1"/>
</dbReference>
<dbReference type="Pfam" id="PF07517">
    <property type="entry name" value="SecA_DEAD"/>
    <property type="match status" value="1"/>
</dbReference>
<dbReference type="Gene3D" id="1.10.3060.10">
    <property type="entry name" value="Helical scaffold and wing domains of SecA"/>
    <property type="match status" value="1"/>
</dbReference>
<dbReference type="Gene3D" id="3.40.50.300">
    <property type="entry name" value="P-loop containing nucleotide triphosphate hydrolases"/>
    <property type="match status" value="2"/>
</dbReference>
<keyword evidence="6" id="KW-0997">Cell inner membrane</keyword>
<dbReference type="InterPro" id="IPR014018">
    <property type="entry name" value="SecA_motor_DEAD"/>
</dbReference>
<dbReference type="Gene3D" id="3.90.1440.10">
    <property type="entry name" value="SecA, preprotein cross-linking domain"/>
    <property type="match status" value="1"/>
</dbReference>
<dbReference type="InterPro" id="IPR027417">
    <property type="entry name" value="P-loop_NTPase"/>
</dbReference>
<dbReference type="GO" id="GO:0031522">
    <property type="term" value="C:cell envelope Sec protein transport complex"/>
    <property type="evidence" value="ECO:0007669"/>
    <property type="project" value="TreeGrafter"/>
</dbReference>
<dbReference type="InterPro" id="IPR001650">
    <property type="entry name" value="Helicase_C-like"/>
</dbReference>
<evidence type="ECO:0000256" key="1">
    <source>
        <dbReference type="ARBA" id="ARBA00001947"/>
    </source>
</evidence>
<dbReference type="AlphaFoldDB" id="A0A9W6GG75"/>
<sequence length="880" mass="101234">MVKFLEKIFGTKNERELKRYFTIVEDINRLESQIASLSDEKLKQKTDEFRERLAKGESLDDILKEAFAVVREVAKRTLGMRHFDVQLVGGLVLHEGKIAEMKTGEGKTLVATLAAYLNALEGKGVHIVTVNDYLARRDVQWMGAIYNFLGLSVGVIQPDASFLYDPNYRLPDRRFDRLRPCSKKEAYLADITYGTNNEFGFDYLRDNMRYSIDELCQRELNYAIVDEVDSILIDEARTPLIISGPSEESTDIYYAVNRIIKYLKPENDFKLDEKLKTVVLTEQGSQKAEKLLGIDNLYNPSNIQVVHHINQAIRAHYFFKKEVDYVVKDGKIVIVDEFTGRLLEGRRWSDGLHQAIEAKEGLKIEAENQTLATITFQNYFRMYKKLAGMTGTADTEASEFAEIYNLEVVVIPTHKPMIRQDYPDAVYKTEKAKYEAVVKEIEECYKAGRPVLVGTTSIEKSELISKMLKKKGVPHNVLNAKYHDKEAEIVAQAGRTGAVTIATNMAGRGTDILLGGNPEFLAREMLAEKDYTEEEYKKALEKAREICKEEHDKVVSLGGLHIIGTERHESRRIDNQLRGRAGRQGDPGSSRFYLSLEDELLRLFGGERLQSLMHFLKIEDDTPIENKMVSKAIENAQKRVEAHNFDIRKHLLKYDDVMNSQRNEIYSFRKEVLESDSLKDKVFELLEIEIDEMVDFYLAQESEGVEKLKEQLRARFDIEVDLSNKSKDEMKEYLLENLREAYEKKEQKIGKELMRDVEKMIFLHVIDTKWKDHLLGIDHIKEGIGLRGYAQRDPLVEYKKEAFELFEEMSRNIISDILTRLFKIQIKEESQVKVARAQKIQRSDGDGARRPVEKPKKIGRNDPCPCGSGKKYKKCCGRNG</sequence>
<dbReference type="FunFam" id="1.10.3060.10:FF:000003">
    <property type="entry name" value="Protein translocase subunit SecA"/>
    <property type="match status" value="1"/>
</dbReference>
<dbReference type="PANTHER" id="PTHR30612:SF0">
    <property type="entry name" value="CHLOROPLAST PROTEIN-TRANSPORTING ATPASE"/>
    <property type="match status" value="1"/>
</dbReference>
<dbReference type="InterPro" id="IPR044722">
    <property type="entry name" value="SecA_SF2_C"/>
</dbReference>
<evidence type="ECO:0000256" key="15">
    <source>
        <dbReference type="HAMAP-Rule" id="MF_01382"/>
    </source>
</evidence>
<dbReference type="NCBIfam" id="TIGR00963">
    <property type="entry name" value="secA"/>
    <property type="match status" value="1"/>
</dbReference>
<name>A0A9W6GG75_9BACT</name>
<dbReference type="InterPro" id="IPR014001">
    <property type="entry name" value="Helicase_ATP-bd"/>
</dbReference>
<proteinExistence type="inferred from homology"/>
<keyword evidence="10 15" id="KW-0067">ATP-binding</keyword>
<evidence type="ECO:0000256" key="5">
    <source>
        <dbReference type="ARBA" id="ARBA00022490"/>
    </source>
</evidence>
<dbReference type="Pfam" id="PF21090">
    <property type="entry name" value="P-loop_SecA"/>
    <property type="match status" value="1"/>
</dbReference>
<dbReference type="Pfam" id="PF02810">
    <property type="entry name" value="SEC-C"/>
    <property type="match status" value="1"/>
</dbReference>
<evidence type="ECO:0000256" key="16">
    <source>
        <dbReference type="RuleBase" id="RU003874"/>
    </source>
</evidence>
<dbReference type="GO" id="GO:0043952">
    <property type="term" value="P:protein transport by the Sec complex"/>
    <property type="evidence" value="ECO:0007669"/>
    <property type="project" value="UniProtKB-ARBA"/>
</dbReference>
<evidence type="ECO:0000313" key="22">
    <source>
        <dbReference type="EMBL" id="GLI53575.1"/>
    </source>
</evidence>
<dbReference type="PROSITE" id="PS51192">
    <property type="entry name" value="HELICASE_ATP_BIND_1"/>
    <property type="match status" value="1"/>
</dbReference>
<evidence type="ECO:0000256" key="2">
    <source>
        <dbReference type="ARBA" id="ARBA00007650"/>
    </source>
</evidence>
<dbReference type="GO" id="GO:0008564">
    <property type="term" value="F:protein-exporting ATPase activity"/>
    <property type="evidence" value="ECO:0007669"/>
    <property type="project" value="UniProtKB-EC"/>
</dbReference>
<feature type="domain" description="SecA family profile" evidence="21">
    <location>
        <begin position="2"/>
        <end position="625"/>
    </location>
</feature>
<dbReference type="InterPro" id="IPR020937">
    <property type="entry name" value="SecA_CS"/>
</dbReference>
<gene>
    <name evidence="15 22" type="primary">secA</name>
    <name evidence="22" type="ORF">TISLANDTSLP1_12680</name>
</gene>
<keyword evidence="7" id="KW-0479">Metal-binding</keyword>
<dbReference type="EC" id="7.4.2.8" evidence="15"/>
<dbReference type="GO" id="GO:0005829">
    <property type="term" value="C:cytosol"/>
    <property type="evidence" value="ECO:0007669"/>
    <property type="project" value="TreeGrafter"/>
</dbReference>
<dbReference type="InterPro" id="IPR004027">
    <property type="entry name" value="SEC_C_motif"/>
</dbReference>
<evidence type="ECO:0000256" key="3">
    <source>
        <dbReference type="ARBA" id="ARBA00022448"/>
    </source>
</evidence>
<evidence type="ECO:0000256" key="11">
    <source>
        <dbReference type="ARBA" id="ARBA00022927"/>
    </source>
</evidence>
<evidence type="ECO:0000256" key="12">
    <source>
        <dbReference type="ARBA" id="ARBA00022967"/>
    </source>
</evidence>
<dbReference type="GO" id="GO:0017038">
    <property type="term" value="P:protein import"/>
    <property type="evidence" value="ECO:0007669"/>
    <property type="project" value="InterPro"/>
</dbReference>
<comment type="function">
    <text evidence="15">Part of the Sec protein translocase complex. Interacts with the SecYEG preprotein conducting channel. Has a central role in coupling the hydrolysis of ATP to the transfer of proteins into and across the cell membrane, serving as an ATP-driven molecular motor driving the stepwise translocation of polypeptide chains across the membrane.</text>
</comment>
<comment type="catalytic activity">
    <reaction evidence="15">
        <text>ATP + H2O + cellular proteinSide 1 = ADP + phosphate + cellular proteinSide 2.</text>
        <dbReference type="EC" id="7.4.2.8"/>
    </reaction>
</comment>
<keyword evidence="9" id="KW-0862">Zinc</keyword>
<feature type="binding site" evidence="15">
    <location>
        <position position="86"/>
    </location>
    <ligand>
        <name>ATP</name>
        <dbReference type="ChEBI" id="CHEBI:30616"/>
    </ligand>
</feature>
<evidence type="ECO:0000256" key="17">
    <source>
        <dbReference type="SAM" id="Coils"/>
    </source>
</evidence>
<dbReference type="FunFam" id="3.40.50.300:FF:000113">
    <property type="entry name" value="Preprotein translocase subunit SecA"/>
    <property type="match status" value="1"/>
</dbReference>
<dbReference type="GO" id="GO:0005886">
    <property type="term" value="C:plasma membrane"/>
    <property type="evidence" value="ECO:0007669"/>
    <property type="project" value="UniProtKB-SubCell"/>
</dbReference>
<dbReference type="InterPro" id="IPR011115">
    <property type="entry name" value="SecA_DEAD"/>
</dbReference>
<keyword evidence="14 15" id="KW-0472">Membrane</keyword>